<dbReference type="Proteomes" id="UP000631653">
    <property type="component" value="Unassembled WGS sequence"/>
</dbReference>
<keyword evidence="3" id="KW-1185">Reference proteome</keyword>
<protein>
    <submittedName>
        <fullName evidence="2">Alpha/beta fold hydrolase</fullName>
    </submittedName>
</protein>
<dbReference type="Pfam" id="PF00561">
    <property type="entry name" value="Abhydrolase_1"/>
    <property type="match status" value="1"/>
</dbReference>
<sequence>MTSDYTKTWSKEGDIQYVTVSSGNTLRYLASGSGAPLLLMHTLRTQLDYFQRLVPLLNERFTVYAVDLPGLGWSDIQPQAHYDEPSVRRDIVEFIERLSLDNLTLAGESMGATLALSVAAERETEIRNVVAVNTYDYPQGVERANALASVIIKGMRVPGMGKIVSSLENKQILSGILGGGFYDKEKLPAAFVEELIKSGRRPGYPKVETGYFKSLGSFIEARALYGRIRVPVTLVYGDHDWSTRSERQATKALISGSDLRILEKTGHFASLENPGKVAEIIMES</sequence>
<organism evidence="2 3">
    <name type="scientific">Acetobacter conturbans</name>
    <dbReference type="NCBI Taxonomy" id="1737472"/>
    <lineage>
        <taxon>Bacteria</taxon>
        <taxon>Pseudomonadati</taxon>
        <taxon>Pseudomonadota</taxon>
        <taxon>Alphaproteobacteria</taxon>
        <taxon>Acetobacterales</taxon>
        <taxon>Acetobacteraceae</taxon>
        <taxon>Acetobacter</taxon>
    </lineage>
</organism>
<evidence type="ECO:0000313" key="3">
    <source>
        <dbReference type="Proteomes" id="UP000631653"/>
    </source>
</evidence>
<keyword evidence="2" id="KW-0378">Hydrolase</keyword>
<dbReference type="PRINTS" id="PR00412">
    <property type="entry name" value="EPOXHYDRLASE"/>
</dbReference>
<dbReference type="InterPro" id="IPR029058">
    <property type="entry name" value="AB_hydrolase_fold"/>
</dbReference>
<dbReference type="InterPro" id="IPR000073">
    <property type="entry name" value="AB_hydrolase_1"/>
</dbReference>
<dbReference type="RefSeq" id="WP_173571253.1">
    <property type="nucleotide sequence ID" value="NZ_WOSY01000026.1"/>
</dbReference>
<feature type="domain" description="AB hydrolase-1" evidence="1">
    <location>
        <begin position="36"/>
        <end position="138"/>
    </location>
</feature>
<reference evidence="2 3" key="1">
    <citation type="journal article" date="2020" name="Int. J. Syst. Evol. Microbiol.">
        <title>Novel acetic acid bacteria from cider fermentations: Acetobacter conturbans sp. nov. and Acetobacter fallax sp. nov.</title>
        <authorList>
            <person name="Sombolestani A.S."/>
            <person name="Cleenwerck I."/>
            <person name="Cnockaert M."/>
            <person name="Borremans W."/>
            <person name="Wieme A.D."/>
            <person name="De Vuyst L."/>
            <person name="Vandamme P."/>
        </authorList>
    </citation>
    <scope>NUCLEOTIDE SEQUENCE [LARGE SCALE GENOMIC DNA]</scope>
    <source>
        <strain evidence="2 3">LMG 1627</strain>
    </source>
</reference>
<evidence type="ECO:0000259" key="1">
    <source>
        <dbReference type="Pfam" id="PF00561"/>
    </source>
</evidence>
<dbReference type="PANTHER" id="PTHR46438">
    <property type="entry name" value="ALPHA/BETA-HYDROLASES SUPERFAMILY PROTEIN"/>
    <property type="match status" value="1"/>
</dbReference>
<dbReference type="GO" id="GO:0016787">
    <property type="term" value="F:hydrolase activity"/>
    <property type="evidence" value="ECO:0007669"/>
    <property type="project" value="UniProtKB-KW"/>
</dbReference>
<gene>
    <name evidence="2" type="ORF">GOB81_15660</name>
</gene>
<name>A0ABX0K746_9PROT</name>
<dbReference type="PANTHER" id="PTHR46438:SF11">
    <property type="entry name" value="LIPASE-RELATED"/>
    <property type="match status" value="1"/>
</dbReference>
<dbReference type="SUPFAM" id="SSF53474">
    <property type="entry name" value="alpha/beta-Hydrolases"/>
    <property type="match status" value="1"/>
</dbReference>
<dbReference type="Gene3D" id="3.40.50.1820">
    <property type="entry name" value="alpha/beta hydrolase"/>
    <property type="match status" value="1"/>
</dbReference>
<accession>A0ABX0K746</accession>
<dbReference type="InterPro" id="IPR000639">
    <property type="entry name" value="Epox_hydrolase-like"/>
</dbReference>
<evidence type="ECO:0000313" key="2">
    <source>
        <dbReference type="EMBL" id="NHN90035.1"/>
    </source>
</evidence>
<comment type="caution">
    <text evidence="2">The sequence shown here is derived from an EMBL/GenBank/DDBJ whole genome shotgun (WGS) entry which is preliminary data.</text>
</comment>
<proteinExistence type="predicted"/>
<dbReference type="EMBL" id="WOSY01000026">
    <property type="protein sequence ID" value="NHN90035.1"/>
    <property type="molecule type" value="Genomic_DNA"/>
</dbReference>